<dbReference type="AlphaFoldDB" id="A0A9P7BAP8"/>
<accession>A0A9P7BAP8</accession>
<name>A0A9P7BAP8_RHOMI</name>
<dbReference type="Proteomes" id="UP000777482">
    <property type="component" value="Unassembled WGS sequence"/>
</dbReference>
<evidence type="ECO:0000313" key="3">
    <source>
        <dbReference type="Proteomes" id="UP000777482"/>
    </source>
</evidence>
<protein>
    <submittedName>
        <fullName evidence="2">Uncharacterized protein</fullName>
    </submittedName>
</protein>
<feature type="region of interest" description="Disordered" evidence="1">
    <location>
        <begin position="51"/>
        <end position="72"/>
    </location>
</feature>
<comment type="caution">
    <text evidence="2">The sequence shown here is derived from an EMBL/GenBank/DDBJ whole genome shotgun (WGS) entry which is preliminary data.</text>
</comment>
<evidence type="ECO:0000256" key="1">
    <source>
        <dbReference type="SAM" id="MobiDB-lite"/>
    </source>
</evidence>
<evidence type="ECO:0000313" key="2">
    <source>
        <dbReference type="EMBL" id="KAG0667538.1"/>
    </source>
</evidence>
<reference evidence="2 3" key="1">
    <citation type="submission" date="2020-11" db="EMBL/GenBank/DDBJ databases">
        <title>Kefir isolates.</title>
        <authorList>
            <person name="Marcisauskas S."/>
            <person name="Kim Y."/>
            <person name="Blasche S."/>
        </authorList>
    </citation>
    <scope>NUCLEOTIDE SEQUENCE [LARGE SCALE GENOMIC DNA]</scope>
    <source>
        <strain evidence="2 3">KR</strain>
    </source>
</reference>
<proteinExistence type="predicted"/>
<sequence length="197" mass="20438">MIDIEAATPAVSKGTSECKPPVTFDAGKVKSTNSSVSSGVSIDHFPRLGLGQTSSELDKHRSASATASAPTLRQDLPGLARESSASRVHEAIAQEVARLRRQARIIARTLRLSEAELAQLEASLGDETGGLSVPQSATSLPKATPSTDELEGGGTNEGAEDAKSAEILPRLPALQWKPSNPLSELAEAAFASSSAKP</sequence>
<keyword evidence="3" id="KW-1185">Reference proteome</keyword>
<feature type="region of interest" description="Disordered" evidence="1">
    <location>
        <begin position="1"/>
        <end position="20"/>
    </location>
</feature>
<dbReference type="EMBL" id="PUHQ01000001">
    <property type="protein sequence ID" value="KAG0667538.1"/>
    <property type="molecule type" value="Genomic_DNA"/>
</dbReference>
<gene>
    <name evidence="2" type="ORF">C6P46_000072</name>
</gene>
<organism evidence="2 3">
    <name type="scientific">Rhodotorula mucilaginosa</name>
    <name type="common">Yeast</name>
    <name type="synonym">Rhodotorula rubra</name>
    <dbReference type="NCBI Taxonomy" id="5537"/>
    <lineage>
        <taxon>Eukaryota</taxon>
        <taxon>Fungi</taxon>
        <taxon>Dikarya</taxon>
        <taxon>Basidiomycota</taxon>
        <taxon>Pucciniomycotina</taxon>
        <taxon>Microbotryomycetes</taxon>
        <taxon>Sporidiobolales</taxon>
        <taxon>Sporidiobolaceae</taxon>
        <taxon>Rhodotorula</taxon>
    </lineage>
</organism>
<feature type="region of interest" description="Disordered" evidence="1">
    <location>
        <begin position="126"/>
        <end position="166"/>
    </location>
</feature>
<feature type="compositionally biased region" description="Polar residues" evidence="1">
    <location>
        <begin position="133"/>
        <end position="147"/>
    </location>
</feature>